<protein>
    <submittedName>
        <fullName evidence="1">Uncharacterized protein</fullName>
    </submittedName>
</protein>
<evidence type="ECO:0000313" key="1">
    <source>
        <dbReference type="EMBL" id="MBB6058984.1"/>
    </source>
</evidence>
<gene>
    <name evidence="1" type="ORF">HNQ93_001830</name>
</gene>
<organism evidence="1 2">
    <name type="scientific">Hymenobacter luteus</name>
    <dbReference type="NCBI Taxonomy" id="1411122"/>
    <lineage>
        <taxon>Bacteria</taxon>
        <taxon>Pseudomonadati</taxon>
        <taxon>Bacteroidota</taxon>
        <taxon>Cytophagia</taxon>
        <taxon>Cytophagales</taxon>
        <taxon>Hymenobacteraceae</taxon>
        <taxon>Hymenobacter</taxon>
    </lineage>
</organism>
<dbReference type="RefSeq" id="WP_183402867.1">
    <property type="nucleotide sequence ID" value="NZ_JACHGG010000002.1"/>
</dbReference>
<sequence length="246" mass="28471">MNSKLQTAIENLYCVFAKYPLDPHMEGSPLHSDLLIWNRTLAARPLRELSVDHLGIFYFKVMTTWGDVDDFRHFLPRIFELLATLDTGWEEWVALDKLRYGHWQTWPVSEQNAIKDYLLTLWNELLNTDLEIADAAFSDYFPAIMNVYPDVELLLSIWSEFKSPVSIKRLIDFVDRNADMVIGSKRLSVFDRDAGPGILFSRWLTNKTIIEMLTTIFFQNPEAEYATQLSSLIQLLEATNKVANAD</sequence>
<dbReference type="AlphaFoldDB" id="A0A7W9T1Y5"/>
<comment type="caution">
    <text evidence="1">The sequence shown here is derived from an EMBL/GenBank/DDBJ whole genome shotgun (WGS) entry which is preliminary data.</text>
</comment>
<dbReference type="Proteomes" id="UP000532746">
    <property type="component" value="Unassembled WGS sequence"/>
</dbReference>
<evidence type="ECO:0000313" key="2">
    <source>
        <dbReference type="Proteomes" id="UP000532746"/>
    </source>
</evidence>
<accession>A0A7W9T1Y5</accession>
<reference evidence="1 2" key="1">
    <citation type="submission" date="2020-08" db="EMBL/GenBank/DDBJ databases">
        <title>Genomic Encyclopedia of Type Strains, Phase IV (KMG-IV): sequencing the most valuable type-strain genomes for metagenomic binning, comparative biology and taxonomic classification.</title>
        <authorList>
            <person name="Goeker M."/>
        </authorList>
    </citation>
    <scope>NUCLEOTIDE SEQUENCE [LARGE SCALE GENOMIC DNA]</scope>
    <source>
        <strain evidence="1 2">DSM 26718</strain>
    </source>
</reference>
<dbReference type="EMBL" id="JACHGG010000002">
    <property type="protein sequence ID" value="MBB6058984.1"/>
    <property type="molecule type" value="Genomic_DNA"/>
</dbReference>
<name>A0A7W9T1Y5_9BACT</name>
<proteinExistence type="predicted"/>
<keyword evidence="2" id="KW-1185">Reference proteome</keyword>